<organism evidence="7">
    <name type="scientific">Auxenochlorella protothecoides</name>
    <name type="common">Green microalga</name>
    <name type="synonym">Chlorella protothecoides</name>
    <dbReference type="NCBI Taxonomy" id="3075"/>
    <lineage>
        <taxon>Eukaryota</taxon>
        <taxon>Viridiplantae</taxon>
        <taxon>Chlorophyta</taxon>
        <taxon>core chlorophytes</taxon>
        <taxon>Trebouxiophyceae</taxon>
        <taxon>Chlorellales</taxon>
        <taxon>Chlorellaceae</taxon>
        <taxon>Auxenochlorella</taxon>
    </lineage>
</organism>
<reference evidence="7" key="1">
    <citation type="submission" date="2015-08" db="EMBL/GenBank/DDBJ databases">
        <authorList>
            <person name="Babu N.S."/>
            <person name="Beckwith C.J."/>
            <person name="Beseler K.G."/>
            <person name="Brison A."/>
            <person name="Carone J.V."/>
            <person name="Caskin T.P."/>
            <person name="Diamond M."/>
            <person name="Durham M.E."/>
            <person name="Foxe J.M."/>
            <person name="Go M."/>
            <person name="Henderson B.A."/>
            <person name="Jones I.B."/>
            <person name="McGettigan J.A."/>
            <person name="Micheletti S.J."/>
            <person name="Nasrallah M.E."/>
            <person name="Ortiz D."/>
            <person name="Piller C.R."/>
            <person name="Privatt S.R."/>
            <person name="Schneider S.L."/>
            <person name="Sharp S."/>
            <person name="Smith T.C."/>
            <person name="Stanton J.D."/>
            <person name="Ullery H.E."/>
            <person name="Wilson R.J."/>
            <person name="Serrano M.G."/>
            <person name="Buck G."/>
            <person name="Lee V."/>
            <person name="Wang Y."/>
            <person name="Carvalho R."/>
            <person name="Voegtly L."/>
            <person name="Shi R."/>
            <person name="Duckworth R."/>
            <person name="Johnson A."/>
            <person name="Loviza R."/>
            <person name="Walstead R."/>
            <person name="Shah Z."/>
            <person name="Kiflezghi M."/>
            <person name="Wade K."/>
            <person name="Ball S.L."/>
            <person name="Bradley K.W."/>
            <person name="Asai D.J."/>
            <person name="Bowman C.A."/>
            <person name="Russell D.A."/>
            <person name="Pope W.H."/>
            <person name="Jacobs-Sera D."/>
            <person name="Hendrix R.W."/>
            <person name="Hatfull G.F."/>
        </authorList>
    </citation>
    <scope>NUCLEOTIDE SEQUENCE</scope>
</reference>
<dbReference type="PANTHER" id="PTHR11001:SF2">
    <property type="entry name" value="MITOCHONDRIAL FISSION PROCESS PROTEIN 1"/>
    <property type="match status" value="1"/>
</dbReference>
<evidence type="ECO:0000313" key="7">
    <source>
        <dbReference type="EMBL" id="JAT78341.1"/>
    </source>
</evidence>
<accession>A0A1D2AGY3</accession>
<dbReference type="PANTHER" id="PTHR11001">
    <property type="entry name" value="MITOCHONDRIAL FISSION PROCESS PROTEIN 1"/>
    <property type="match status" value="1"/>
</dbReference>
<dbReference type="GO" id="GO:0000266">
    <property type="term" value="P:mitochondrial fission"/>
    <property type="evidence" value="ECO:0007669"/>
    <property type="project" value="TreeGrafter"/>
</dbReference>
<dbReference type="InterPro" id="IPR019560">
    <property type="entry name" value="Mitochondrial_18_kDa_protein"/>
</dbReference>
<dbReference type="AlphaFoldDB" id="A0A1D2AGY3"/>
<dbReference type="EMBL" id="GDKF01000281">
    <property type="protein sequence ID" value="JAT78341.1"/>
    <property type="molecule type" value="Transcribed_RNA"/>
</dbReference>
<evidence type="ECO:0000313" key="6">
    <source>
        <dbReference type="EMBL" id="JAT76049.1"/>
    </source>
</evidence>
<sequence length="314" mass="33304">MLALLPAPVHRPPSCRRAVGRCRSTQGGDNGRPTLPHTPPPRAPPSSSGPEKRGDGIDIDLFEPAGTEEDTTGRRDPSIPTPNLHPLARLLESVDWSEPGTFDGIPKTEYDPLRDGPLRYLGYANEVGEAFGAWLFSGGVPLSYAIAISYVLFDTVDKWQATYRDARAKLSGESVPSSVDVPLLVHLIALDRGLDTLVWQLIASVAAPGYTIHTLVAVVTQLLVAAEATSLGHSLTALLASALHTPEEALVPLLTKSLPTAVGLATIPYIVHPIDSGVHALLNATLRPLLKRGVCSRGGAEAGLAICKPSREGR</sequence>
<evidence type="ECO:0000256" key="4">
    <source>
        <dbReference type="SAM" id="MobiDB-lite"/>
    </source>
</evidence>
<evidence type="ECO:0000256" key="1">
    <source>
        <dbReference type="ARBA" id="ARBA00009224"/>
    </source>
</evidence>
<feature type="region of interest" description="Disordered" evidence="4">
    <location>
        <begin position="1"/>
        <end position="84"/>
    </location>
</feature>
<gene>
    <name evidence="7" type="ORF">g.53416</name>
    <name evidence="6" type="ORF">g.53419</name>
    <name evidence="5" type="ORF">g.53423</name>
</gene>
<dbReference type="GO" id="GO:0005739">
    <property type="term" value="C:mitochondrion"/>
    <property type="evidence" value="ECO:0007669"/>
    <property type="project" value="TreeGrafter"/>
</dbReference>
<evidence type="ECO:0000256" key="2">
    <source>
        <dbReference type="ARBA" id="ARBA00017835"/>
    </source>
</evidence>
<name>A0A1D2AGY3_AUXPR</name>
<comment type="similarity">
    <text evidence="1">Belongs to the MTFP1 family.</text>
</comment>
<dbReference type="EMBL" id="GDKF01002573">
    <property type="protein sequence ID" value="JAT76049.1"/>
    <property type="molecule type" value="Transcribed_RNA"/>
</dbReference>
<evidence type="ECO:0000313" key="5">
    <source>
        <dbReference type="EMBL" id="JAT71973.1"/>
    </source>
</evidence>
<proteinExistence type="inferred from homology"/>
<protein>
    <recommendedName>
        <fullName evidence="2">Mitochondrial fission process protein 1</fullName>
    </recommendedName>
    <alternativeName>
        <fullName evidence="3">Mitochondrial 18 kDa protein</fullName>
    </alternativeName>
</protein>
<dbReference type="EMBL" id="GDKF01006649">
    <property type="protein sequence ID" value="JAT71973.1"/>
    <property type="molecule type" value="Transcribed_RNA"/>
</dbReference>
<dbReference type="Pfam" id="PF10558">
    <property type="entry name" value="MTP18"/>
    <property type="match status" value="1"/>
</dbReference>
<feature type="compositionally biased region" description="Acidic residues" evidence="4">
    <location>
        <begin position="57"/>
        <end position="70"/>
    </location>
</feature>
<evidence type="ECO:0000256" key="3">
    <source>
        <dbReference type="ARBA" id="ARBA00029631"/>
    </source>
</evidence>